<keyword evidence="1" id="KW-0472">Membrane</keyword>
<reference evidence="2 3" key="1">
    <citation type="submission" date="2018-10" db="EMBL/GenBank/DDBJ databases">
        <title>Complete Genome Sequence and Transcriptomic Profiles of a Marine Bacterium, Pseudoalteromonas agarivorans Hao 2018.</title>
        <authorList>
            <person name="Hao L."/>
        </authorList>
    </citation>
    <scope>NUCLEOTIDE SEQUENCE [LARGE SCALE GENOMIC DNA]</scope>
    <source>
        <strain evidence="2 3">Hao 2018</strain>
    </source>
</reference>
<keyword evidence="1" id="KW-1133">Transmembrane helix</keyword>
<dbReference type="AlphaFoldDB" id="A0AAD0U1R7"/>
<dbReference type="RefSeq" id="WP_121636922.1">
    <property type="nucleotide sequence ID" value="NZ_CP033065.1"/>
</dbReference>
<accession>A0AAD0U1R7</accession>
<feature type="transmembrane region" description="Helical" evidence="1">
    <location>
        <begin position="323"/>
        <end position="341"/>
    </location>
</feature>
<feature type="transmembrane region" description="Helical" evidence="1">
    <location>
        <begin position="273"/>
        <end position="291"/>
    </location>
</feature>
<protein>
    <submittedName>
        <fullName evidence="2">EpsG family protein</fullName>
    </submittedName>
</protein>
<feature type="transmembrane region" description="Helical" evidence="1">
    <location>
        <begin position="163"/>
        <end position="189"/>
    </location>
</feature>
<feature type="transmembrane region" description="Helical" evidence="1">
    <location>
        <begin position="196"/>
        <end position="218"/>
    </location>
</feature>
<feature type="transmembrane region" description="Helical" evidence="1">
    <location>
        <begin position="140"/>
        <end position="157"/>
    </location>
</feature>
<keyword evidence="1" id="KW-0812">Transmembrane</keyword>
<feature type="transmembrane region" description="Helical" evidence="1">
    <location>
        <begin position="297"/>
        <end position="316"/>
    </location>
</feature>
<evidence type="ECO:0000313" key="3">
    <source>
        <dbReference type="Proteomes" id="UP000279995"/>
    </source>
</evidence>
<feature type="transmembrane region" description="Helical" evidence="1">
    <location>
        <begin position="86"/>
        <end position="108"/>
    </location>
</feature>
<name>A0AAD0U1R7_9GAMM</name>
<dbReference type="Proteomes" id="UP000279995">
    <property type="component" value="Chromosome I"/>
</dbReference>
<evidence type="ECO:0000313" key="2">
    <source>
        <dbReference type="EMBL" id="AYM85559.1"/>
    </source>
</evidence>
<dbReference type="Pfam" id="PF14897">
    <property type="entry name" value="EpsG"/>
    <property type="match status" value="1"/>
</dbReference>
<evidence type="ECO:0000256" key="1">
    <source>
        <dbReference type="SAM" id="Phobius"/>
    </source>
</evidence>
<gene>
    <name evidence="2" type="ORF">D9T18_02040</name>
</gene>
<feature type="transmembrane region" description="Helical" evidence="1">
    <location>
        <begin position="26"/>
        <end position="44"/>
    </location>
</feature>
<dbReference type="EMBL" id="CP033065">
    <property type="protein sequence ID" value="AYM85559.1"/>
    <property type="molecule type" value="Genomic_DNA"/>
</dbReference>
<dbReference type="InterPro" id="IPR049458">
    <property type="entry name" value="EpsG-like"/>
</dbReference>
<sequence>MIYLILVVVLTLFSYSSIAKKDYSLLGYFLVLILALFAGLRHEVGAKPDWEVYHQVFYDAPEYISNLFIYFSDNNRLEKGYLTYNFIIHSIFDDFNFFLVVTALITIGLTYKSVSIYTPMTIFALLIYMRYGYFQFNMMFLRQGLAVAIFLYSIQFIKSRNAYAYFLLNLIAITFHVSLILVFPLYFFINNKFKPHVFISILISALFLQGINVIKLIADVLPNSNIIFYAFKSYVSAGEPKPFSFSFIEKPLMFFILLYYYERLAKRFEYFELFFNLSFVGLILSILFMQFEDLSDRFVIIFNISNIVLLTYLMRVFKGEGKLAYLFIISLIIMFFVFKMTNSEQYIPYNILGQINL</sequence>
<proteinExistence type="predicted"/>
<organism evidence="2 3">
    <name type="scientific">Pseudoalteromonas agarivorans</name>
    <dbReference type="NCBI Taxonomy" id="176102"/>
    <lineage>
        <taxon>Bacteria</taxon>
        <taxon>Pseudomonadati</taxon>
        <taxon>Pseudomonadota</taxon>
        <taxon>Gammaproteobacteria</taxon>
        <taxon>Alteromonadales</taxon>
        <taxon>Pseudoalteromonadaceae</taxon>
        <taxon>Pseudoalteromonas</taxon>
    </lineage>
</organism>